<proteinExistence type="predicted"/>
<dbReference type="EMBL" id="BGZK01000924">
    <property type="protein sequence ID" value="GBP65274.1"/>
    <property type="molecule type" value="Genomic_DNA"/>
</dbReference>
<gene>
    <name evidence="1" type="ORF">EVAR_37122_1</name>
</gene>
<comment type="caution">
    <text evidence="1">The sequence shown here is derived from an EMBL/GenBank/DDBJ whole genome shotgun (WGS) entry which is preliminary data.</text>
</comment>
<dbReference type="AlphaFoldDB" id="A0A4C1XRT7"/>
<evidence type="ECO:0000313" key="2">
    <source>
        <dbReference type="Proteomes" id="UP000299102"/>
    </source>
</evidence>
<evidence type="ECO:0000313" key="1">
    <source>
        <dbReference type="EMBL" id="GBP65274.1"/>
    </source>
</evidence>
<keyword evidence="2" id="KW-1185">Reference proteome</keyword>
<reference evidence="1 2" key="1">
    <citation type="journal article" date="2019" name="Commun. Biol.">
        <title>The bagworm genome reveals a unique fibroin gene that provides high tensile strength.</title>
        <authorList>
            <person name="Kono N."/>
            <person name="Nakamura H."/>
            <person name="Ohtoshi R."/>
            <person name="Tomita M."/>
            <person name="Numata K."/>
            <person name="Arakawa K."/>
        </authorList>
    </citation>
    <scope>NUCLEOTIDE SEQUENCE [LARGE SCALE GENOMIC DNA]</scope>
</reference>
<accession>A0A4C1XRT7</accession>
<sequence>MTLHKPNSTLVDEVHKSRRSPVNLHRASDRKYGCTPAFALSAISATCGTHGRLEAESDAQKYGFTSKIKHEIVHEAFDDRTSTINLVVVPARGTMTEFTARNKIEQFFMALPIVRTTNYE</sequence>
<protein>
    <submittedName>
        <fullName evidence="1">Uncharacterized protein</fullName>
    </submittedName>
</protein>
<dbReference type="Proteomes" id="UP000299102">
    <property type="component" value="Unassembled WGS sequence"/>
</dbReference>
<organism evidence="1 2">
    <name type="scientific">Eumeta variegata</name>
    <name type="common">Bagworm moth</name>
    <name type="synonym">Eumeta japonica</name>
    <dbReference type="NCBI Taxonomy" id="151549"/>
    <lineage>
        <taxon>Eukaryota</taxon>
        <taxon>Metazoa</taxon>
        <taxon>Ecdysozoa</taxon>
        <taxon>Arthropoda</taxon>
        <taxon>Hexapoda</taxon>
        <taxon>Insecta</taxon>
        <taxon>Pterygota</taxon>
        <taxon>Neoptera</taxon>
        <taxon>Endopterygota</taxon>
        <taxon>Lepidoptera</taxon>
        <taxon>Glossata</taxon>
        <taxon>Ditrysia</taxon>
        <taxon>Tineoidea</taxon>
        <taxon>Psychidae</taxon>
        <taxon>Oiketicinae</taxon>
        <taxon>Eumeta</taxon>
    </lineage>
</organism>
<name>A0A4C1XRT7_EUMVA</name>